<evidence type="ECO:0000313" key="3">
    <source>
        <dbReference type="Proteomes" id="UP001497623"/>
    </source>
</evidence>
<proteinExistence type="predicted"/>
<evidence type="ECO:0008006" key="4">
    <source>
        <dbReference type="Google" id="ProtNLM"/>
    </source>
</evidence>
<name>A0AAV2SG01_MEGNR</name>
<feature type="transmembrane region" description="Helical" evidence="1">
    <location>
        <begin position="69"/>
        <end position="88"/>
    </location>
</feature>
<feature type="non-terminal residue" evidence="2">
    <location>
        <position position="1"/>
    </location>
</feature>
<gene>
    <name evidence="2" type="ORF">MNOR_LOCUS35880</name>
</gene>
<keyword evidence="3" id="KW-1185">Reference proteome</keyword>
<dbReference type="Proteomes" id="UP001497623">
    <property type="component" value="Unassembled WGS sequence"/>
</dbReference>
<organism evidence="2 3">
    <name type="scientific">Meganyctiphanes norvegica</name>
    <name type="common">Northern krill</name>
    <name type="synonym">Thysanopoda norvegica</name>
    <dbReference type="NCBI Taxonomy" id="48144"/>
    <lineage>
        <taxon>Eukaryota</taxon>
        <taxon>Metazoa</taxon>
        <taxon>Ecdysozoa</taxon>
        <taxon>Arthropoda</taxon>
        <taxon>Crustacea</taxon>
        <taxon>Multicrustacea</taxon>
        <taxon>Malacostraca</taxon>
        <taxon>Eumalacostraca</taxon>
        <taxon>Eucarida</taxon>
        <taxon>Euphausiacea</taxon>
        <taxon>Euphausiidae</taxon>
        <taxon>Meganyctiphanes</taxon>
    </lineage>
</organism>
<accession>A0AAV2SG01</accession>
<keyword evidence="1" id="KW-1133">Transmembrane helix</keyword>
<keyword evidence="1" id="KW-0472">Membrane</keyword>
<reference evidence="2 3" key="1">
    <citation type="submission" date="2024-05" db="EMBL/GenBank/DDBJ databases">
        <authorList>
            <person name="Wallberg A."/>
        </authorList>
    </citation>
    <scope>NUCLEOTIDE SEQUENCE [LARGE SCALE GENOMIC DNA]</scope>
</reference>
<dbReference type="AlphaFoldDB" id="A0AAV2SG01"/>
<sequence length="129" mass="14870">LLVFRAVVTFFDNSSTFKRYDRVQRQTPEETFNDFVVFTCSICFVFCLVKETESILTHFIGHVQRKLVVWYGAVSALCSLYVAVMAWHDLPSTHQDYGTVINCLIMSPLMLVHGGKRMSHTLPYFHSKV</sequence>
<evidence type="ECO:0000256" key="1">
    <source>
        <dbReference type="SAM" id="Phobius"/>
    </source>
</evidence>
<dbReference type="EMBL" id="CAXKWB010062033">
    <property type="protein sequence ID" value="CAL4184752.1"/>
    <property type="molecule type" value="Genomic_DNA"/>
</dbReference>
<keyword evidence="1" id="KW-0812">Transmembrane</keyword>
<evidence type="ECO:0000313" key="2">
    <source>
        <dbReference type="EMBL" id="CAL4184752.1"/>
    </source>
</evidence>
<protein>
    <recommendedName>
        <fullName evidence="4">Vomeronasal type-1 receptor</fullName>
    </recommendedName>
</protein>
<feature type="transmembrane region" description="Helical" evidence="1">
    <location>
        <begin position="94"/>
        <end position="112"/>
    </location>
</feature>
<comment type="caution">
    <text evidence="2">The sequence shown here is derived from an EMBL/GenBank/DDBJ whole genome shotgun (WGS) entry which is preliminary data.</text>
</comment>